<dbReference type="InterPro" id="IPR036236">
    <property type="entry name" value="Znf_C2H2_sf"/>
</dbReference>
<dbReference type="GO" id="GO:0006325">
    <property type="term" value="P:chromatin organization"/>
    <property type="evidence" value="ECO:0007669"/>
    <property type="project" value="UniProtKB-KW"/>
</dbReference>
<keyword evidence="2" id="KW-0678">Repressor</keyword>
<dbReference type="SMART" id="SM00355">
    <property type="entry name" value="ZnF_C2H2"/>
    <property type="match status" value="3"/>
</dbReference>
<dbReference type="OrthoDB" id="9984614at2759"/>
<evidence type="ECO:0000256" key="12">
    <source>
        <dbReference type="PROSITE-ProRule" id="PRU00042"/>
    </source>
</evidence>
<dbReference type="PANTHER" id="PTHR46541:SF1">
    <property type="entry name" value="ZINC FINGER PROTEIN AEBP2"/>
    <property type="match status" value="1"/>
</dbReference>
<evidence type="ECO:0000256" key="4">
    <source>
        <dbReference type="ARBA" id="ARBA00022737"/>
    </source>
</evidence>
<organism evidence="15 16">
    <name type="scientific">Elysia chlorotica</name>
    <name type="common">Eastern emerald elysia</name>
    <name type="synonym">Sea slug</name>
    <dbReference type="NCBI Taxonomy" id="188477"/>
    <lineage>
        <taxon>Eukaryota</taxon>
        <taxon>Metazoa</taxon>
        <taxon>Spiralia</taxon>
        <taxon>Lophotrochozoa</taxon>
        <taxon>Mollusca</taxon>
        <taxon>Gastropoda</taxon>
        <taxon>Heterobranchia</taxon>
        <taxon>Euthyneura</taxon>
        <taxon>Panpulmonata</taxon>
        <taxon>Sacoglossa</taxon>
        <taxon>Placobranchoidea</taxon>
        <taxon>Plakobranchidae</taxon>
        <taxon>Elysia</taxon>
    </lineage>
</organism>
<name>A0A433U4C8_ELYCH</name>
<dbReference type="Pfam" id="PF26014">
    <property type="entry name" value="SH3_AEBP2_C"/>
    <property type="match status" value="1"/>
</dbReference>
<evidence type="ECO:0000256" key="9">
    <source>
        <dbReference type="ARBA" id="ARBA00023163"/>
    </source>
</evidence>
<feature type="region of interest" description="Disordered" evidence="13">
    <location>
        <begin position="189"/>
        <end position="317"/>
    </location>
</feature>
<keyword evidence="10" id="KW-0539">Nucleus</keyword>
<dbReference type="Gene3D" id="3.30.160.60">
    <property type="entry name" value="Classic Zinc Finger"/>
    <property type="match status" value="2"/>
</dbReference>
<reference evidence="15 16" key="1">
    <citation type="submission" date="2019-01" db="EMBL/GenBank/DDBJ databases">
        <title>A draft genome assembly of the solar-powered sea slug Elysia chlorotica.</title>
        <authorList>
            <person name="Cai H."/>
            <person name="Li Q."/>
            <person name="Fang X."/>
            <person name="Li J."/>
            <person name="Curtis N.E."/>
            <person name="Altenburger A."/>
            <person name="Shibata T."/>
            <person name="Feng M."/>
            <person name="Maeda T."/>
            <person name="Schwartz J.A."/>
            <person name="Shigenobu S."/>
            <person name="Lundholm N."/>
            <person name="Nishiyama T."/>
            <person name="Yang H."/>
            <person name="Hasebe M."/>
            <person name="Li S."/>
            <person name="Pierce S.K."/>
            <person name="Wang J."/>
        </authorList>
    </citation>
    <scope>NUCLEOTIDE SEQUENCE [LARGE SCALE GENOMIC DNA]</scope>
    <source>
        <strain evidence="15">EC2010</strain>
        <tissue evidence="15">Whole organism of an adult</tissue>
    </source>
</reference>
<sequence>GSSSGLAQFQHLKEFSCKDCAYCRDRLNDFGCPGGNCYGHNVSQVKQNGEDAQGPTSVLPHSNLPPCCLDNKAVRNECCQCELHNLRNHCQNQNITTPNYPDASSPTLSQNAQNCALSSSSLSSQSSSHRSHAQAQSLPWQSESLLAAQTGALISSNRPGDFIDNTAAEDAPGNQVRCISASHTFPTSVARHISQPPSPLTASSSLPSTDHRQHSLTQENISTITGSKNSSLSHCPSGNSDVCTHTNDLQPSSKNMSQSVPSTPFSTAHKLSVAAQNEDAQDFSADKVKRRVTKDASRPSFLRSSSTEGCAGVGSVSSDRQIKPYALDYNTFSASKSAAFSLPPSPLSQSQSSSSSCSSQSERNHLHRNPRLGMTASSSLPVLFPQASPSHSPAPSSPATPPAPATVECKWRGCKAPNDLDPSDLLEHIRQHAEEQIANKAYACLWADCKVYNKPSWSGSWLERHIVSHSGHRPFKCILDNCGQRFHSQAALERHVNSHFGANGGSGSGHAGGGASGMGNGGGPGGSNGGRVGGRSREEMSHHRMTLKRKRQLKRRCMQTVRRHDFFDEQSMAVLRQDLQALTKRSGLDVIPGARPLDVAFARQVVGRRTSQSGAQQMLVEHTPSNILEDTWISSELLQTSQQEDSGENTSKKKRKASAKASSDEGWCCPESFPLYRLPAETVSNLHASLYRRHRFRKHKRK</sequence>
<comment type="subcellular location">
    <subcellularLocation>
        <location evidence="1">Nucleus</location>
    </subcellularLocation>
</comment>
<feature type="compositionally biased region" description="Gly residues" evidence="13">
    <location>
        <begin position="502"/>
        <end position="533"/>
    </location>
</feature>
<accession>A0A433U4C8</accession>
<feature type="compositionally biased region" description="Low complexity" evidence="13">
    <location>
        <begin position="385"/>
        <end position="394"/>
    </location>
</feature>
<dbReference type="SUPFAM" id="SSF57667">
    <property type="entry name" value="beta-beta-alpha zinc fingers"/>
    <property type="match status" value="1"/>
</dbReference>
<comment type="similarity">
    <text evidence="11">Belongs to the AEBP2/jing C2H2-type zinc-finger family.</text>
</comment>
<keyword evidence="16" id="KW-1185">Reference proteome</keyword>
<gene>
    <name evidence="15" type="ORF">EGW08_003574</name>
</gene>
<feature type="compositionally biased region" description="Low complexity" evidence="13">
    <location>
        <begin position="340"/>
        <end position="361"/>
    </location>
</feature>
<evidence type="ECO:0000256" key="1">
    <source>
        <dbReference type="ARBA" id="ARBA00004123"/>
    </source>
</evidence>
<dbReference type="InterPro" id="IPR052130">
    <property type="entry name" value="AEBP2/jing_C2H2-ZnF"/>
</dbReference>
<dbReference type="GO" id="GO:0006357">
    <property type="term" value="P:regulation of transcription by RNA polymerase II"/>
    <property type="evidence" value="ECO:0007669"/>
    <property type="project" value="TreeGrafter"/>
</dbReference>
<evidence type="ECO:0000313" key="15">
    <source>
        <dbReference type="EMBL" id="RUS88679.1"/>
    </source>
</evidence>
<keyword evidence="6" id="KW-0862">Zinc</keyword>
<evidence type="ECO:0000256" key="10">
    <source>
        <dbReference type="ARBA" id="ARBA00023242"/>
    </source>
</evidence>
<dbReference type="STRING" id="188477.A0A433U4C8"/>
<evidence type="ECO:0000256" key="11">
    <source>
        <dbReference type="ARBA" id="ARBA00037930"/>
    </source>
</evidence>
<keyword evidence="5 12" id="KW-0863">Zinc-finger</keyword>
<feature type="compositionally biased region" description="Polar residues" evidence="13">
    <location>
        <begin position="215"/>
        <end position="266"/>
    </location>
</feature>
<keyword evidence="4" id="KW-0677">Repeat</keyword>
<evidence type="ECO:0000259" key="14">
    <source>
        <dbReference type="PROSITE" id="PS50157"/>
    </source>
</evidence>
<evidence type="ECO:0000256" key="6">
    <source>
        <dbReference type="ARBA" id="ARBA00022833"/>
    </source>
</evidence>
<evidence type="ECO:0000256" key="8">
    <source>
        <dbReference type="ARBA" id="ARBA00023015"/>
    </source>
</evidence>
<dbReference type="GO" id="GO:0008270">
    <property type="term" value="F:zinc ion binding"/>
    <property type="evidence" value="ECO:0007669"/>
    <property type="project" value="UniProtKB-KW"/>
</dbReference>
<dbReference type="PROSITE" id="PS50157">
    <property type="entry name" value="ZINC_FINGER_C2H2_2"/>
    <property type="match status" value="1"/>
</dbReference>
<feature type="domain" description="C2H2-type" evidence="14">
    <location>
        <begin position="475"/>
        <end position="504"/>
    </location>
</feature>
<feature type="region of interest" description="Disordered" evidence="13">
    <location>
        <begin position="382"/>
        <end position="404"/>
    </location>
</feature>
<dbReference type="InterPro" id="IPR013087">
    <property type="entry name" value="Znf_C2H2_type"/>
</dbReference>
<evidence type="ECO:0000256" key="7">
    <source>
        <dbReference type="ARBA" id="ARBA00022853"/>
    </source>
</evidence>
<keyword evidence="3" id="KW-0479">Metal-binding</keyword>
<comment type="caution">
    <text evidence="15">The sequence shown here is derived from an EMBL/GenBank/DDBJ whole genome shotgun (WGS) entry which is preliminary data.</text>
</comment>
<keyword evidence="8" id="KW-0805">Transcription regulation</keyword>
<keyword evidence="9" id="KW-0804">Transcription</keyword>
<evidence type="ECO:0000256" key="3">
    <source>
        <dbReference type="ARBA" id="ARBA00022723"/>
    </source>
</evidence>
<dbReference type="PANTHER" id="PTHR46541">
    <property type="entry name" value="ZINC FINGER PROTEIN AEBP2"/>
    <property type="match status" value="1"/>
</dbReference>
<feature type="region of interest" description="Disordered" evidence="13">
    <location>
        <begin position="340"/>
        <end position="365"/>
    </location>
</feature>
<feature type="non-terminal residue" evidence="15">
    <location>
        <position position="1"/>
    </location>
</feature>
<proteinExistence type="inferred from homology"/>
<evidence type="ECO:0000313" key="16">
    <source>
        <dbReference type="Proteomes" id="UP000271974"/>
    </source>
</evidence>
<feature type="region of interest" description="Disordered" evidence="13">
    <location>
        <begin position="640"/>
        <end position="670"/>
    </location>
</feature>
<dbReference type="InterPro" id="IPR059034">
    <property type="entry name" value="SH3_AEBP2_C"/>
</dbReference>
<protein>
    <recommendedName>
        <fullName evidence="14">C2H2-type domain-containing protein</fullName>
    </recommendedName>
</protein>
<dbReference type="AlphaFoldDB" id="A0A433U4C8"/>
<dbReference type="GO" id="GO:0035098">
    <property type="term" value="C:ESC/E(Z) complex"/>
    <property type="evidence" value="ECO:0007669"/>
    <property type="project" value="TreeGrafter"/>
</dbReference>
<dbReference type="Proteomes" id="UP000271974">
    <property type="component" value="Unassembled WGS sequence"/>
</dbReference>
<evidence type="ECO:0000256" key="13">
    <source>
        <dbReference type="SAM" id="MobiDB-lite"/>
    </source>
</evidence>
<feature type="region of interest" description="Disordered" evidence="13">
    <location>
        <begin position="501"/>
        <end position="546"/>
    </location>
</feature>
<dbReference type="PROSITE" id="PS00028">
    <property type="entry name" value="ZINC_FINGER_C2H2_1"/>
    <property type="match status" value="1"/>
</dbReference>
<dbReference type="EMBL" id="RQTK01000076">
    <property type="protein sequence ID" value="RUS88679.1"/>
    <property type="molecule type" value="Genomic_DNA"/>
</dbReference>
<feature type="compositionally biased region" description="Pro residues" evidence="13">
    <location>
        <begin position="395"/>
        <end position="404"/>
    </location>
</feature>
<evidence type="ECO:0000256" key="5">
    <source>
        <dbReference type="ARBA" id="ARBA00022771"/>
    </source>
</evidence>
<evidence type="ECO:0000256" key="2">
    <source>
        <dbReference type="ARBA" id="ARBA00022491"/>
    </source>
</evidence>
<keyword evidence="7" id="KW-0156">Chromatin regulator</keyword>